<evidence type="ECO:0000256" key="5">
    <source>
        <dbReference type="ARBA" id="ARBA00022553"/>
    </source>
</evidence>
<evidence type="ECO:0000256" key="9">
    <source>
        <dbReference type="ARBA" id="ARBA00022840"/>
    </source>
</evidence>
<keyword evidence="9" id="KW-0067">ATP-binding</keyword>
<dbReference type="Gene3D" id="3.30.565.10">
    <property type="entry name" value="Histidine kinase-like ATPase, C-terminal domain"/>
    <property type="match status" value="1"/>
</dbReference>
<dbReference type="Proteomes" id="UP000272528">
    <property type="component" value="Chromosome"/>
</dbReference>
<feature type="domain" description="HAMP" evidence="14">
    <location>
        <begin position="318"/>
        <end position="370"/>
    </location>
</feature>
<dbReference type="GO" id="GO:0000155">
    <property type="term" value="F:phosphorelay sensor kinase activity"/>
    <property type="evidence" value="ECO:0007669"/>
    <property type="project" value="InterPro"/>
</dbReference>
<evidence type="ECO:0000256" key="4">
    <source>
        <dbReference type="ARBA" id="ARBA00022475"/>
    </source>
</evidence>
<keyword evidence="5" id="KW-0597">Phosphoprotein</keyword>
<dbReference type="RefSeq" id="WP_126013072.1">
    <property type="nucleotide sequence ID" value="NZ_CP034437.1"/>
</dbReference>
<dbReference type="Gene3D" id="3.30.450.20">
    <property type="entry name" value="PAS domain"/>
    <property type="match status" value="2"/>
</dbReference>
<dbReference type="GO" id="GO:0005886">
    <property type="term" value="C:plasma membrane"/>
    <property type="evidence" value="ECO:0007669"/>
    <property type="project" value="UniProtKB-SubCell"/>
</dbReference>
<reference evidence="16" key="1">
    <citation type="submission" date="2018-12" db="EMBL/GenBank/DDBJ databases">
        <title>Genome sequence of Peanibacillus sp.</title>
        <authorList>
            <person name="Subramani G."/>
            <person name="Srinivasan S."/>
            <person name="Kim M.K."/>
        </authorList>
    </citation>
    <scope>NUCLEOTIDE SEQUENCE [LARGE SCALE GENOMIC DNA]</scope>
    <source>
        <strain evidence="16">18JY67-1</strain>
    </source>
</reference>
<comment type="subcellular location">
    <subcellularLocation>
        <location evidence="2">Cell membrane</location>
        <topology evidence="2">Multi-pass membrane protein</topology>
    </subcellularLocation>
</comment>
<evidence type="ECO:0000313" key="16">
    <source>
        <dbReference type="Proteomes" id="UP000272528"/>
    </source>
</evidence>
<dbReference type="InterPro" id="IPR005467">
    <property type="entry name" value="His_kinase_dom"/>
</dbReference>
<keyword evidence="11 12" id="KW-0472">Membrane</keyword>
<accession>A0A3S9A032</accession>
<keyword evidence="7" id="KW-0547">Nucleotide-binding</keyword>
<dbReference type="SMART" id="SM00304">
    <property type="entry name" value="HAMP"/>
    <property type="match status" value="1"/>
</dbReference>
<evidence type="ECO:0000256" key="3">
    <source>
        <dbReference type="ARBA" id="ARBA00012438"/>
    </source>
</evidence>
<evidence type="ECO:0000259" key="13">
    <source>
        <dbReference type="PROSITE" id="PS50109"/>
    </source>
</evidence>
<dbReference type="Pfam" id="PF00672">
    <property type="entry name" value="HAMP"/>
    <property type="match status" value="1"/>
</dbReference>
<comment type="catalytic activity">
    <reaction evidence="1">
        <text>ATP + protein L-histidine = ADP + protein N-phospho-L-histidine.</text>
        <dbReference type="EC" id="2.7.13.3"/>
    </reaction>
</comment>
<evidence type="ECO:0000256" key="12">
    <source>
        <dbReference type="SAM" id="Phobius"/>
    </source>
</evidence>
<gene>
    <name evidence="15" type="ORF">EJC50_04820</name>
</gene>
<keyword evidence="16" id="KW-1185">Reference proteome</keyword>
<dbReference type="InterPro" id="IPR036890">
    <property type="entry name" value="HATPase_C_sf"/>
</dbReference>
<dbReference type="GO" id="GO:0005524">
    <property type="term" value="F:ATP binding"/>
    <property type="evidence" value="ECO:0007669"/>
    <property type="project" value="UniProtKB-KW"/>
</dbReference>
<keyword evidence="12" id="KW-1133">Transmembrane helix</keyword>
<dbReference type="KEGG" id="palb:EJC50_04820"/>
<dbReference type="OrthoDB" id="9776552at2"/>
<dbReference type="PANTHER" id="PTHR34220">
    <property type="entry name" value="SENSOR HISTIDINE KINASE YPDA"/>
    <property type="match status" value="1"/>
</dbReference>
<dbReference type="InterPro" id="IPR050640">
    <property type="entry name" value="Bact_2-comp_sensor_kinase"/>
</dbReference>
<dbReference type="AlphaFoldDB" id="A0A3S9A032"/>
<dbReference type="InterPro" id="IPR004358">
    <property type="entry name" value="Sig_transdc_His_kin-like_C"/>
</dbReference>
<dbReference type="InterPro" id="IPR010559">
    <property type="entry name" value="Sig_transdc_His_kin_internal"/>
</dbReference>
<keyword evidence="4" id="KW-1003">Cell membrane</keyword>
<evidence type="ECO:0000256" key="6">
    <source>
        <dbReference type="ARBA" id="ARBA00022679"/>
    </source>
</evidence>
<dbReference type="InterPro" id="IPR003594">
    <property type="entry name" value="HATPase_dom"/>
</dbReference>
<dbReference type="Pfam" id="PF06580">
    <property type="entry name" value="His_kinase"/>
    <property type="match status" value="1"/>
</dbReference>
<evidence type="ECO:0000256" key="7">
    <source>
        <dbReference type="ARBA" id="ARBA00022741"/>
    </source>
</evidence>
<dbReference type="InterPro" id="IPR003660">
    <property type="entry name" value="HAMP_dom"/>
</dbReference>
<dbReference type="SMART" id="SM00387">
    <property type="entry name" value="HATPase_c"/>
    <property type="match status" value="1"/>
</dbReference>
<keyword evidence="12" id="KW-0812">Transmembrane</keyword>
<protein>
    <recommendedName>
        <fullName evidence="3">histidine kinase</fullName>
        <ecNumber evidence="3">2.7.13.3</ecNumber>
    </recommendedName>
</protein>
<evidence type="ECO:0000256" key="2">
    <source>
        <dbReference type="ARBA" id="ARBA00004651"/>
    </source>
</evidence>
<dbReference type="PANTHER" id="PTHR34220:SF7">
    <property type="entry name" value="SENSOR HISTIDINE KINASE YPDA"/>
    <property type="match status" value="1"/>
</dbReference>
<feature type="transmembrane region" description="Helical" evidence="12">
    <location>
        <begin position="12"/>
        <end position="32"/>
    </location>
</feature>
<name>A0A3S9A032_9BACL</name>
<evidence type="ECO:0000313" key="15">
    <source>
        <dbReference type="EMBL" id="AZN39066.1"/>
    </source>
</evidence>
<evidence type="ECO:0000259" key="14">
    <source>
        <dbReference type="PROSITE" id="PS50885"/>
    </source>
</evidence>
<dbReference type="CDD" id="cd06225">
    <property type="entry name" value="HAMP"/>
    <property type="match status" value="1"/>
</dbReference>
<dbReference type="PROSITE" id="PS50109">
    <property type="entry name" value="HIS_KIN"/>
    <property type="match status" value="1"/>
</dbReference>
<dbReference type="Gene3D" id="6.10.340.10">
    <property type="match status" value="1"/>
</dbReference>
<keyword evidence="10" id="KW-0902">Two-component regulatory system</keyword>
<dbReference type="SUPFAM" id="SSF158472">
    <property type="entry name" value="HAMP domain-like"/>
    <property type="match status" value="1"/>
</dbReference>
<dbReference type="EMBL" id="CP034437">
    <property type="protein sequence ID" value="AZN39066.1"/>
    <property type="molecule type" value="Genomic_DNA"/>
</dbReference>
<keyword evidence="6" id="KW-0808">Transferase</keyword>
<evidence type="ECO:0000256" key="11">
    <source>
        <dbReference type="ARBA" id="ARBA00023136"/>
    </source>
</evidence>
<evidence type="ECO:0000256" key="1">
    <source>
        <dbReference type="ARBA" id="ARBA00000085"/>
    </source>
</evidence>
<evidence type="ECO:0000256" key="10">
    <source>
        <dbReference type="ARBA" id="ARBA00023012"/>
    </source>
</evidence>
<dbReference type="PROSITE" id="PS50885">
    <property type="entry name" value="HAMP"/>
    <property type="match status" value="1"/>
</dbReference>
<sequence>MTVSIKTKLFISYLVLIFVPLIVLTSLTYWRVSSHMEDNMQRTSRNALTQSTTYLENKLNNLLNATDILYFDKTLQDVITVSPDLYDEDYIQQNIDQNNLITLMNQIEHNADVLHVRLYMREIPGYLYDKMRFFVFKDLDGLPWYEDLKASRSVVTWIAPSRFASETKGGMPIISLARRITLKTFNVTDGVIRIDMREPVVKDIVSQANVTSTGLSYIVNSSGEIITASGNAAMLADAELRKAAEKAAHADQDSSDIRAGNAEFLTLSRPIANTDWTFISVIPYNEIKSSGNDIRFYMIVMLLVTGVIAFLLAYLWFNSAALRLKHLARNIRNVTSGNFHARIRISSKDEIGQISQDFNYMVSEMAAMIEDRFETGKKIKSLELRSLQSQINPHFLYNSLDMINWSAVMSGNTEIETMIQSLSTFYKIGLSKGDDIIPIKHELEHVQAFVTLQNLRYQDQIQLVLEVDDAIMELLMVKITLQPIVENAIIHGILRSPAKSGTIRISGTRQGDFVVFIVADDGAGMSQETAKHILDAETSDGFHGYGIKNIHERIQLLYGASYGLSYESELGKGTTVTITLPAVMRRQP</sequence>
<feature type="domain" description="Histidine kinase" evidence="13">
    <location>
        <begin position="414"/>
        <end position="584"/>
    </location>
</feature>
<proteinExistence type="predicted"/>
<dbReference type="PRINTS" id="PR00344">
    <property type="entry name" value="BCTRLSENSOR"/>
</dbReference>
<organism evidence="15 16">
    <name type="scientific">Paenibacillus albus</name>
    <dbReference type="NCBI Taxonomy" id="2495582"/>
    <lineage>
        <taxon>Bacteria</taxon>
        <taxon>Bacillati</taxon>
        <taxon>Bacillota</taxon>
        <taxon>Bacilli</taxon>
        <taxon>Bacillales</taxon>
        <taxon>Paenibacillaceae</taxon>
        <taxon>Paenibacillus</taxon>
    </lineage>
</organism>
<keyword evidence="8 15" id="KW-0418">Kinase</keyword>
<dbReference type="EC" id="2.7.13.3" evidence="3"/>
<evidence type="ECO:0000256" key="8">
    <source>
        <dbReference type="ARBA" id="ARBA00022777"/>
    </source>
</evidence>
<feature type="transmembrane region" description="Helical" evidence="12">
    <location>
        <begin position="296"/>
        <end position="317"/>
    </location>
</feature>
<dbReference type="Pfam" id="PF02518">
    <property type="entry name" value="HATPase_c"/>
    <property type="match status" value="1"/>
</dbReference>
<dbReference type="SUPFAM" id="SSF55874">
    <property type="entry name" value="ATPase domain of HSP90 chaperone/DNA topoisomerase II/histidine kinase"/>
    <property type="match status" value="1"/>
</dbReference>